<dbReference type="EMBL" id="QGDT01000001">
    <property type="protein sequence ID" value="PWJ60601.1"/>
    <property type="molecule type" value="Genomic_DNA"/>
</dbReference>
<gene>
    <name evidence="1" type="ORF">CLV98_101786</name>
</gene>
<name>A0A316AT04_9BACT</name>
<proteinExistence type="predicted"/>
<reference evidence="1 2" key="1">
    <citation type="submission" date="2018-03" db="EMBL/GenBank/DDBJ databases">
        <title>Genomic Encyclopedia of Archaeal and Bacterial Type Strains, Phase II (KMG-II): from individual species to whole genera.</title>
        <authorList>
            <person name="Goeker M."/>
        </authorList>
    </citation>
    <scope>NUCLEOTIDE SEQUENCE [LARGE SCALE GENOMIC DNA]</scope>
    <source>
        <strain evidence="1 2">DSM 100346</strain>
    </source>
</reference>
<keyword evidence="2" id="KW-1185">Reference proteome</keyword>
<accession>A0A316AT04</accession>
<organism evidence="1 2">
    <name type="scientific">Dyadobacter jejuensis</name>
    <dbReference type="NCBI Taxonomy" id="1082580"/>
    <lineage>
        <taxon>Bacteria</taxon>
        <taxon>Pseudomonadati</taxon>
        <taxon>Bacteroidota</taxon>
        <taxon>Cytophagia</taxon>
        <taxon>Cytophagales</taxon>
        <taxon>Spirosomataceae</taxon>
        <taxon>Dyadobacter</taxon>
    </lineage>
</organism>
<sequence>MTKLQSQIRQAHLAPDFRVTTNNRGKKNNLLQLFIISNL</sequence>
<dbReference type="AlphaFoldDB" id="A0A316AT04"/>
<comment type="caution">
    <text evidence="1">The sequence shown here is derived from an EMBL/GenBank/DDBJ whole genome shotgun (WGS) entry which is preliminary data.</text>
</comment>
<dbReference type="Proteomes" id="UP000245880">
    <property type="component" value="Unassembled WGS sequence"/>
</dbReference>
<evidence type="ECO:0000313" key="1">
    <source>
        <dbReference type="EMBL" id="PWJ60601.1"/>
    </source>
</evidence>
<protein>
    <submittedName>
        <fullName evidence="1">Uncharacterized protein</fullName>
    </submittedName>
</protein>
<evidence type="ECO:0000313" key="2">
    <source>
        <dbReference type="Proteomes" id="UP000245880"/>
    </source>
</evidence>